<dbReference type="InterPro" id="IPR003370">
    <property type="entry name" value="Chromate_transpt"/>
</dbReference>
<dbReference type="NCBIfam" id="TIGR00937">
    <property type="entry name" value="2A51"/>
    <property type="match status" value="1"/>
</dbReference>
<dbReference type="PANTHER" id="PTHR43663">
    <property type="entry name" value="CHROMATE TRANSPORT PROTEIN-RELATED"/>
    <property type="match status" value="1"/>
</dbReference>
<evidence type="ECO:0000256" key="5">
    <source>
        <dbReference type="ARBA" id="ARBA00022989"/>
    </source>
</evidence>
<name>A0A6N6N1R8_9BACT</name>
<sequence length="384" mass="40559">MNRPSLARLFFTFLRLGTTAFGGPAMIPFMRREAVDRFGWLSEKTFGFGMAVTQMVPGATAMQMAAYVGMRSRGALGAVAAYAGFSLPAFLLMLGLSFLYFTTGNVAWITSMFGGMQAVVVALILHASVNFSRRYLTGIMERMLALGTALWLFYGHNPIIALVAVCVVAVFVFRGQADAGAALSQEEAPCNHVGAAVILAVLTGTGLGLLFWFAPQLGDIAALMLKIDLFAFGGGYVSVPLMLHEVVEARGWMDASMFMDGIALGQITPGPIVMTATFVGYAVRGLVGAFVATVAVFTPSLFILLASTPLYGRLASSGVARRALRGSLVSLVGLMAAVAGRFLLETHWNSVSVFIAAAAFMALRLRLNVLLVVAAGAVLAALLS</sequence>
<proteinExistence type="inferred from homology"/>
<feature type="transmembrane region" description="Helical" evidence="7">
    <location>
        <begin position="290"/>
        <end position="311"/>
    </location>
</feature>
<evidence type="ECO:0000256" key="6">
    <source>
        <dbReference type="ARBA" id="ARBA00023136"/>
    </source>
</evidence>
<dbReference type="Proteomes" id="UP000438699">
    <property type="component" value="Unassembled WGS sequence"/>
</dbReference>
<feature type="transmembrane region" description="Helical" evidence="7">
    <location>
        <begin position="79"/>
        <end position="101"/>
    </location>
</feature>
<dbReference type="EMBL" id="WAIE01000003">
    <property type="protein sequence ID" value="KAB1441756.1"/>
    <property type="molecule type" value="Genomic_DNA"/>
</dbReference>
<evidence type="ECO:0000256" key="4">
    <source>
        <dbReference type="ARBA" id="ARBA00022692"/>
    </source>
</evidence>
<comment type="subcellular location">
    <subcellularLocation>
        <location evidence="1">Cell membrane</location>
        <topology evidence="1">Multi-pass membrane protein</topology>
    </subcellularLocation>
</comment>
<feature type="transmembrane region" description="Helical" evidence="7">
    <location>
        <begin position="220"/>
        <end position="243"/>
    </location>
</feature>
<feature type="transmembrane region" description="Helical" evidence="7">
    <location>
        <begin position="193"/>
        <end position="213"/>
    </location>
</feature>
<comment type="similarity">
    <text evidence="2">Belongs to the chromate ion transporter (CHR) (TC 2.A.51) family.</text>
</comment>
<feature type="transmembrane region" description="Helical" evidence="7">
    <location>
        <begin position="150"/>
        <end position="173"/>
    </location>
</feature>
<dbReference type="GO" id="GO:0005886">
    <property type="term" value="C:plasma membrane"/>
    <property type="evidence" value="ECO:0007669"/>
    <property type="project" value="UniProtKB-SubCell"/>
</dbReference>
<dbReference type="InterPro" id="IPR014047">
    <property type="entry name" value="Chr_Tranpt_l_chain"/>
</dbReference>
<dbReference type="RefSeq" id="WP_151150848.1">
    <property type="nucleotide sequence ID" value="NZ_WAIE01000003.1"/>
</dbReference>
<evidence type="ECO:0000256" key="2">
    <source>
        <dbReference type="ARBA" id="ARBA00005262"/>
    </source>
</evidence>
<feature type="transmembrane region" description="Helical" evidence="7">
    <location>
        <begin position="323"/>
        <end position="344"/>
    </location>
</feature>
<keyword evidence="4 7" id="KW-0812">Transmembrane</keyword>
<dbReference type="OrthoDB" id="9788907at2"/>
<feature type="transmembrane region" description="Helical" evidence="7">
    <location>
        <begin position="365"/>
        <end position="383"/>
    </location>
</feature>
<evidence type="ECO:0000256" key="3">
    <source>
        <dbReference type="ARBA" id="ARBA00022475"/>
    </source>
</evidence>
<keyword evidence="3" id="KW-1003">Cell membrane</keyword>
<keyword evidence="6 7" id="KW-0472">Membrane</keyword>
<protein>
    <submittedName>
        <fullName evidence="8">Chromate efflux transporter</fullName>
    </submittedName>
</protein>
<keyword evidence="9" id="KW-1185">Reference proteome</keyword>
<comment type="caution">
    <text evidence="8">The sequence shown here is derived from an EMBL/GenBank/DDBJ whole genome shotgun (WGS) entry which is preliminary data.</text>
</comment>
<dbReference type="InterPro" id="IPR052518">
    <property type="entry name" value="CHR_Transporter"/>
</dbReference>
<evidence type="ECO:0000256" key="7">
    <source>
        <dbReference type="SAM" id="Phobius"/>
    </source>
</evidence>
<feature type="transmembrane region" description="Helical" evidence="7">
    <location>
        <begin position="263"/>
        <end position="283"/>
    </location>
</feature>
<gene>
    <name evidence="8" type="primary">chrA</name>
    <name evidence="8" type="ORF">F8A88_09180</name>
</gene>
<organism evidence="8 9">
    <name type="scientific">Pseudodesulfovibrio senegalensis</name>
    <dbReference type="NCBI Taxonomy" id="1721087"/>
    <lineage>
        <taxon>Bacteria</taxon>
        <taxon>Pseudomonadati</taxon>
        <taxon>Thermodesulfobacteriota</taxon>
        <taxon>Desulfovibrionia</taxon>
        <taxon>Desulfovibrionales</taxon>
        <taxon>Desulfovibrionaceae</taxon>
    </lineage>
</organism>
<dbReference type="AlphaFoldDB" id="A0A6N6N1R8"/>
<evidence type="ECO:0000313" key="8">
    <source>
        <dbReference type="EMBL" id="KAB1441756.1"/>
    </source>
</evidence>
<dbReference type="PIRSF" id="PIRSF004810">
    <property type="entry name" value="ChrA"/>
    <property type="match status" value="1"/>
</dbReference>
<feature type="transmembrane region" description="Helical" evidence="7">
    <location>
        <begin position="46"/>
        <end position="67"/>
    </location>
</feature>
<dbReference type="GO" id="GO:0015109">
    <property type="term" value="F:chromate transmembrane transporter activity"/>
    <property type="evidence" value="ECO:0007669"/>
    <property type="project" value="InterPro"/>
</dbReference>
<dbReference type="PANTHER" id="PTHR43663:SF1">
    <property type="entry name" value="CHROMATE TRANSPORTER"/>
    <property type="match status" value="1"/>
</dbReference>
<evidence type="ECO:0000256" key="1">
    <source>
        <dbReference type="ARBA" id="ARBA00004651"/>
    </source>
</evidence>
<keyword evidence="5 7" id="KW-1133">Transmembrane helix</keyword>
<feature type="transmembrane region" description="Helical" evidence="7">
    <location>
        <begin position="107"/>
        <end position="129"/>
    </location>
</feature>
<accession>A0A6N6N1R8</accession>
<evidence type="ECO:0000313" key="9">
    <source>
        <dbReference type="Proteomes" id="UP000438699"/>
    </source>
</evidence>
<reference evidence="8 9" key="1">
    <citation type="journal article" date="2017" name="Int. J. Syst. Evol. Microbiol.">
        <title>Desulfovibrio senegalensis sp. nov., a mesophilic sulfate reducer isolated from marine sediment.</title>
        <authorList>
            <person name="Thioye A."/>
            <person name="Gam Z.B.A."/>
            <person name="Mbengue M."/>
            <person name="Cayol J.L."/>
            <person name="Joseph-Bartoli M."/>
            <person name="Toure-Kane C."/>
            <person name="Labat M."/>
        </authorList>
    </citation>
    <scope>NUCLEOTIDE SEQUENCE [LARGE SCALE GENOMIC DNA]</scope>
    <source>
        <strain evidence="8 9">DSM 101509</strain>
    </source>
</reference>
<dbReference type="Pfam" id="PF02417">
    <property type="entry name" value="Chromate_transp"/>
    <property type="match status" value="2"/>
</dbReference>